<evidence type="ECO:0000256" key="2">
    <source>
        <dbReference type="ARBA" id="ARBA00011233"/>
    </source>
</evidence>
<evidence type="ECO:0000256" key="7">
    <source>
        <dbReference type="ARBA" id="ARBA00056747"/>
    </source>
</evidence>
<evidence type="ECO:0000256" key="11">
    <source>
        <dbReference type="SAM" id="Phobius"/>
    </source>
</evidence>
<dbReference type="SUPFAM" id="SSF89028">
    <property type="entry name" value="Cobalamin adenosyltransferase-like"/>
    <property type="match status" value="1"/>
</dbReference>
<comment type="function">
    <text evidence="7">Converts cob(I)alamin to adenosylcobalamin (adenosylcob(III)alamin), a coenzyme for methylmalonyl-CoA mutase, therefore participates in the final step of the vitamin B12 conversion. Generates adenosylcobalamin (AdoCbl) and directly delivers the cofactor to MUT in a transfer that is stimulated by ATP-binding to MMAB and gated by MMAA.</text>
</comment>
<evidence type="ECO:0000256" key="5">
    <source>
        <dbReference type="ARBA" id="ARBA00022840"/>
    </source>
</evidence>
<dbReference type="PANTHER" id="PTHR12213:SF0">
    <property type="entry name" value="CORRINOID ADENOSYLTRANSFERASE MMAB"/>
    <property type="match status" value="1"/>
</dbReference>
<comment type="subunit">
    <text evidence="2">Homotrimer.</text>
</comment>
<comment type="caution">
    <text evidence="13">The sequence shown here is derived from an EMBL/GenBank/DDBJ whole genome shotgun (WGS) entry which is preliminary data.</text>
</comment>
<dbReference type="InterPro" id="IPR029499">
    <property type="entry name" value="PduO-typ"/>
</dbReference>
<evidence type="ECO:0000256" key="4">
    <source>
        <dbReference type="ARBA" id="ARBA00022741"/>
    </source>
</evidence>
<keyword evidence="14" id="KW-1185">Reference proteome</keyword>
<dbReference type="Proteomes" id="UP000784294">
    <property type="component" value="Unassembled WGS sequence"/>
</dbReference>
<keyword evidence="11" id="KW-1133">Transmembrane helix</keyword>
<comment type="similarity">
    <text evidence="1 10">Belongs to the Cob(I)alamin adenosyltransferase family.</text>
</comment>
<proteinExistence type="inferred from homology"/>
<keyword evidence="11" id="KW-0472">Membrane</keyword>
<gene>
    <name evidence="13" type="ORF">PXEA_LOCUS22025</name>
</gene>
<accession>A0A3S5CQQ7</accession>
<dbReference type="Gene3D" id="1.20.1200.10">
    <property type="entry name" value="Cobalamin adenosyltransferase-like"/>
    <property type="match status" value="1"/>
</dbReference>
<evidence type="ECO:0000256" key="3">
    <source>
        <dbReference type="ARBA" id="ARBA00022679"/>
    </source>
</evidence>
<comment type="catalytic activity">
    <reaction evidence="6">
        <text>cob(I)alamin-[corrinoid adenosyltransferase] + ATP = apo-[corrinoid adenosyltransferase] + adenosylcob(III)alamin + triphosphate</text>
        <dbReference type="Rhea" id="RHEA:56796"/>
        <dbReference type="Rhea" id="RHEA-COMP:14743"/>
        <dbReference type="Rhea" id="RHEA-COMP:14744"/>
        <dbReference type="ChEBI" id="CHEBI:18036"/>
        <dbReference type="ChEBI" id="CHEBI:18408"/>
        <dbReference type="ChEBI" id="CHEBI:30616"/>
        <dbReference type="ChEBI" id="CHEBI:60488"/>
        <dbReference type="ChEBI" id="CHEBI:83228"/>
    </reaction>
    <physiologicalReaction direction="left-to-right" evidence="6">
        <dbReference type="Rhea" id="RHEA:56797"/>
    </physiologicalReaction>
</comment>
<dbReference type="GO" id="GO:0005524">
    <property type="term" value="F:ATP binding"/>
    <property type="evidence" value="ECO:0007669"/>
    <property type="project" value="UniProtKB-UniRule"/>
</dbReference>
<dbReference type="InterPro" id="IPR036451">
    <property type="entry name" value="CblAdoTrfase-like_sf"/>
</dbReference>
<dbReference type="PANTHER" id="PTHR12213">
    <property type="entry name" value="CORRINOID ADENOSYLTRANSFERASE"/>
    <property type="match status" value="1"/>
</dbReference>
<keyword evidence="5 10" id="KW-0067">ATP-binding</keyword>
<keyword evidence="11" id="KW-0812">Transmembrane</keyword>
<dbReference type="AlphaFoldDB" id="A0A3S5CQQ7"/>
<name>A0A3S5CQQ7_9PLAT</name>
<dbReference type="InterPro" id="IPR016030">
    <property type="entry name" value="CblAdoTrfase-like"/>
</dbReference>
<keyword evidence="4 10" id="KW-0547">Nucleotide-binding</keyword>
<dbReference type="OrthoDB" id="549173at2759"/>
<feature type="transmembrane region" description="Helical" evidence="11">
    <location>
        <begin position="6"/>
        <end position="27"/>
    </location>
</feature>
<evidence type="ECO:0000256" key="10">
    <source>
        <dbReference type="RuleBase" id="RU366026"/>
    </source>
</evidence>
<protein>
    <recommendedName>
        <fullName evidence="8">Corrinoid adenosyltransferase MMAB</fullName>
    </recommendedName>
    <alternativeName>
        <fullName evidence="9">ATP:co(I)rrinoid adenosyltransferase MMAB</fullName>
    </alternativeName>
</protein>
<dbReference type="GO" id="GO:0008817">
    <property type="term" value="F:corrinoid adenosyltransferase activity"/>
    <property type="evidence" value="ECO:0007669"/>
    <property type="project" value="TreeGrafter"/>
</dbReference>
<dbReference type="NCBIfam" id="TIGR00636">
    <property type="entry name" value="PduO_Nterm"/>
    <property type="match status" value="1"/>
</dbReference>
<feature type="domain" description="Cobalamin adenosyltransferase-like" evidence="12">
    <location>
        <begin position="48"/>
        <end position="234"/>
    </location>
</feature>
<dbReference type="Pfam" id="PF01923">
    <property type="entry name" value="Cob_adeno_trans"/>
    <property type="match status" value="1"/>
</dbReference>
<dbReference type="FunFam" id="1.20.1200.10:FF:000001">
    <property type="entry name" value="Cob(I)yrinic acid a,c-diamide adenosyltransferase"/>
    <property type="match status" value="1"/>
</dbReference>
<evidence type="ECO:0000259" key="12">
    <source>
        <dbReference type="Pfam" id="PF01923"/>
    </source>
</evidence>
<dbReference type="GO" id="GO:0009235">
    <property type="term" value="P:cobalamin metabolic process"/>
    <property type="evidence" value="ECO:0007669"/>
    <property type="project" value="UniProtKB-ARBA"/>
</dbReference>
<evidence type="ECO:0000256" key="8">
    <source>
        <dbReference type="ARBA" id="ARBA00071654"/>
    </source>
</evidence>
<evidence type="ECO:0000256" key="9">
    <source>
        <dbReference type="ARBA" id="ARBA00075216"/>
    </source>
</evidence>
<evidence type="ECO:0000313" key="14">
    <source>
        <dbReference type="Proteomes" id="UP000784294"/>
    </source>
</evidence>
<keyword evidence="3 10" id="KW-0808">Transferase</keyword>
<dbReference type="EMBL" id="CAAALY010096173">
    <property type="protein sequence ID" value="VEL28585.1"/>
    <property type="molecule type" value="Genomic_DNA"/>
</dbReference>
<evidence type="ECO:0000256" key="6">
    <source>
        <dbReference type="ARBA" id="ARBA00051988"/>
    </source>
</evidence>
<evidence type="ECO:0000256" key="1">
    <source>
        <dbReference type="ARBA" id="ARBA00007487"/>
    </source>
</evidence>
<reference evidence="13" key="1">
    <citation type="submission" date="2018-11" db="EMBL/GenBank/DDBJ databases">
        <authorList>
            <consortium name="Pathogen Informatics"/>
        </authorList>
    </citation>
    <scope>NUCLEOTIDE SEQUENCE</scope>
</reference>
<organism evidence="13 14">
    <name type="scientific">Protopolystoma xenopodis</name>
    <dbReference type="NCBI Taxonomy" id="117903"/>
    <lineage>
        <taxon>Eukaryota</taxon>
        <taxon>Metazoa</taxon>
        <taxon>Spiralia</taxon>
        <taxon>Lophotrochozoa</taxon>
        <taxon>Platyhelminthes</taxon>
        <taxon>Monogenea</taxon>
        <taxon>Polyopisthocotylea</taxon>
        <taxon>Polystomatidea</taxon>
        <taxon>Polystomatidae</taxon>
        <taxon>Protopolystoma</taxon>
    </lineage>
</organism>
<sequence length="250" mass="27802">MNRLIFSAFHSATGISTLLLIFIIIFCRNKSVDVATACLFCPARCIKIYTRTGDSGKSSLFNGERRAKTDDVFHALGSVDELSSAIGVAVANLEGINTVNNKYDVTLLKERLDRIQCLLQDVGSCVATPIEPRSSETGEIRPKRYSRIQFHESSISDLEMWIDEMTSVLPPLRQFILPSGGLAAANLHLCRSVCRRAERTVVILNSDAETPSLEPEVIKFLNRLSDFLFTAARYSCFAAGCQEKKYMPPR</sequence>
<evidence type="ECO:0000313" key="13">
    <source>
        <dbReference type="EMBL" id="VEL28585.1"/>
    </source>
</evidence>